<evidence type="ECO:0000256" key="4">
    <source>
        <dbReference type="ARBA" id="ARBA00022840"/>
    </source>
</evidence>
<dbReference type="Proteomes" id="UP000657574">
    <property type="component" value="Unassembled WGS sequence"/>
</dbReference>
<sequence length="530" mass="56702">MSLVEVTDLTVEFGSLRAVDGLSFRLERGAALALVGESGSGKSTVASALLGLHHGTGARVGGSVHVAGTDVQGASDEELRRLRGGKAAMVFQDPLSSLDPYYAIGDQIAEVYRVHTRASRRAARARAVEVLEQVGIPDARRRARSRPHEFSGGMRQRALIAMALACEPDLLIADEPTTALDVTVQAQILDLLHTLREETGMGLLLVTHDVGVAAESVDEVLVMRHGRVVEHGRVSAVLGSPSHAYTRELLGAVPRVDVPRTGSQATDEVVLEATGVRREFGRGKRALAAVDDVSLTIRRGETLGIVGESGSGKTTLGRMLVGLLEPTAGAIRYEGQAHTGVNPAVQMVFQDPVSSLNPRRSVGESIADPLRARGERDEGRIRRRVTELLERVGLEGAHYGRYPHEFSGGQRQRVGIARALAADPHVIVCDEPVSALDVTTQAQVVALLGELQKELGLALVFVAHDLAVVRQVSDRVAVMRKGRVVEEGPADEVYDSPQDPYTKQLLAAVPALDPEVAARRRAARRELAAA</sequence>
<feature type="domain" description="ABC transporter" evidence="5">
    <location>
        <begin position="271"/>
        <end position="506"/>
    </location>
</feature>
<evidence type="ECO:0000256" key="2">
    <source>
        <dbReference type="ARBA" id="ARBA00022448"/>
    </source>
</evidence>
<dbReference type="PANTHER" id="PTHR43776:SF7">
    <property type="entry name" value="D,D-DIPEPTIDE TRANSPORT ATP-BINDING PROTEIN DDPF-RELATED"/>
    <property type="match status" value="1"/>
</dbReference>
<dbReference type="GO" id="GO:0055085">
    <property type="term" value="P:transmembrane transport"/>
    <property type="evidence" value="ECO:0007669"/>
    <property type="project" value="UniProtKB-ARBA"/>
</dbReference>
<evidence type="ECO:0000313" key="6">
    <source>
        <dbReference type="EMBL" id="GGJ10381.1"/>
    </source>
</evidence>
<proteinExistence type="inferred from homology"/>
<dbReference type="EMBL" id="BMQA01000005">
    <property type="protein sequence ID" value="GGJ10381.1"/>
    <property type="molecule type" value="Genomic_DNA"/>
</dbReference>
<comment type="similarity">
    <text evidence="1">Belongs to the ABC transporter superfamily.</text>
</comment>
<dbReference type="CDD" id="cd03257">
    <property type="entry name" value="ABC_NikE_OppD_transporters"/>
    <property type="match status" value="2"/>
</dbReference>
<dbReference type="InterPro" id="IPR003593">
    <property type="entry name" value="AAA+_ATPase"/>
</dbReference>
<dbReference type="PANTHER" id="PTHR43776">
    <property type="entry name" value="TRANSPORT ATP-BINDING PROTEIN"/>
    <property type="match status" value="1"/>
</dbReference>
<gene>
    <name evidence="6" type="ORF">GCM10010121_020900</name>
</gene>
<dbReference type="InterPro" id="IPR027417">
    <property type="entry name" value="P-loop_NTPase"/>
</dbReference>
<name>A0A917KGF7_9ACTN</name>
<dbReference type="GO" id="GO:0015833">
    <property type="term" value="P:peptide transport"/>
    <property type="evidence" value="ECO:0007669"/>
    <property type="project" value="InterPro"/>
</dbReference>
<dbReference type="AlphaFoldDB" id="A0A917KGF7"/>
<dbReference type="InterPro" id="IPR017871">
    <property type="entry name" value="ABC_transporter-like_CS"/>
</dbReference>
<dbReference type="FunFam" id="3.40.50.300:FF:000016">
    <property type="entry name" value="Oligopeptide ABC transporter ATP-binding component"/>
    <property type="match status" value="1"/>
</dbReference>
<accession>A0A917KGF7</accession>
<dbReference type="PROSITE" id="PS00211">
    <property type="entry name" value="ABC_TRANSPORTER_1"/>
    <property type="match status" value="2"/>
</dbReference>
<organism evidence="6 7">
    <name type="scientific">Streptomyces brasiliensis</name>
    <dbReference type="NCBI Taxonomy" id="1954"/>
    <lineage>
        <taxon>Bacteria</taxon>
        <taxon>Bacillati</taxon>
        <taxon>Actinomycetota</taxon>
        <taxon>Actinomycetes</taxon>
        <taxon>Kitasatosporales</taxon>
        <taxon>Streptomycetaceae</taxon>
        <taxon>Streptomyces</taxon>
    </lineage>
</organism>
<dbReference type="SMART" id="SM00382">
    <property type="entry name" value="AAA"/>
    <property type="match status" value="2"/>
</dbReference>
<evidence type="ECO:0000259" key="5">
    <source>
        <dbReference type="PROSITE" id="PS50893"/>
    </source>
</evidence>
<dbReference type="InterPro" id="IPR003439">
    <property type="entry name" value="ABC_transporter-like_ATP-bd"/>
</dbReference>
<dbReference type="Pfam" id="PF08352">
    <property type="entry name" value="oligo_HPY"/>
    <property type="match status" value="2"/>
</dbReference>
<reference evidence="6" key="1">
    <citation type="journal article" date="2014" name="Int. J. Syst. Evol. Microbiol.">
        <title>Complete genome sequence of Corynebacterium casei LMG S-19264T (=DSM 44701T), isolated from a smear-ripened cheese.</title>
        <authorList>
            <consortium name="US DOE Joint Genome Institute (JGI-PGF)"/>
            <person name="Walter F."/>
            <person name="Albersmeier A."/>
            <person name="Kalinowski J."/>
            <person name="Ruckert C."/>
        </authorList>
    </citation>
    <scope>NUCLEOTIDE SEQUENCE</scope>
    <source>
        <strain evidence="6">JCM 3086</strain>
    </source>
</reference>
<dbReference type="RefSeq" id="WP_189310822.1">
    <property type="nucleotide sequence ID" value="NZ_BMQA01000005.1"/>
</dbReference>
<dbReference type="GO" id="GO:0005524">
    <property type="term" value="F:ATP binding"/>
    <property type="evidence" value="ECO:0007669"/>
    <property type="project" value="UniProtKB-KW"/>
</dbReference>
<comment type="caution">
    <text evidence="6">The sequence shown here is derived from an EMBL/GenBank/DDBJ whole genome shotgun (WGS) entry which is preliminary data.</text>
</comment>
<evidence type="ECO:0000313" key="7">
    <source>
        <dbReference type="Proteomes" id="UP000657574"/>
    </source>
</evidence>
<evidence type="ECO:0000256" key="3">
    <source>
        <dbReference type="ARBA" id="ARBA00022741"/>
    </source>
</evidence>
<dbReference type="NCBIfam" id="NF008453">
    <property type="entry name" value="PRK11308.1"/>
    <property type="match status" value="2"/>
</dbReference>
<dbReference type="GO" id="GO:0016887">
    <property type="term" value="F:ATP hydrolysis activity"/>
    <property type="evidence" value="ECO:0007669"/>
    <property type="project" value="InterPro"/>
</dbReference>
<keyword evidence="3" id="KW-0547">Nucleotide-binding</keyword>
<dbReference type="PROSITE" id="PS50893">
    <property type="entry name" value="ABC_TRANSPORTER_2"/>
    <property type="match status" value="2"/>
</dbReference>
<dbReference type="InterPro" id="IPR050319">
    <property type="entry name" value="ABC_transp_ATP-bind"/>
</dbReference>
<dbReference type="Gene3D" id="3.40.50.300">
    <property type="entry name" value="P-loop containing nucleotide triphosphate hydrolases"/>
    <property type="match status" value="2"/>
</dbReference>
<feature type="domain" description="ABC transporter" evidence="5">
    <location>
        <begin position="4"/>
        <end position="250"/>
    </location>
</feature>
<keyword evidence="4 6" id="KW-0067">ATP-binding</keyword>
<keyword evidence="7" id="KW-1185">Reference proteome</keyword>
<keyword evidence="2" id="KW-0813">Transport</keyword>
<reference evidence="6" key="2">
    <citation type="submission" date="2020-09" db="EMBL/GenBank/DDBJ databases">
        <authorList>
            <person name="Sun Q."/>
            <person name="Ohkuma M."/>
        </authorList>
    </citation>
    <scope>NUCLEOTIDE SEQUENCE</scope>
    <source>
        <strain evidence="6">JCM 3086</strain>
    </source>
</reference>
<dbReference type="InterPro" id="IPR013563">
    <property type="entry name" value="Oligopep_ABC_C"/>
</dbReference>
<protein>
    <submittedName>
        <fullName evidence="6">ABC transporter ATP-binding protein</fullName>
    </submittedName>
</protein>
<dbReference type="SUPFAM" id="SSF52540">
    <property type="entry name" value="P-loop containing nucleoside triphosphate hydrolases"/>
    <property type="match status" value="2"/>
</dbReference>
<evidence type="ECO:0000256" key="1">
    <source>
        <dbReference type="ARBA" id="ARBA00005417"/>
    </source>
</evidence>
<dbReference type="NCBIfam" id="NF007739">
    <property type="entry name" value="PRK10419.1"/>
    <property type="match status" value="2"/>
</dbReference>
<dbReference type="Pfam" id="PF00005">
    <property type="entry name" value="ABC_tran"/>
    <property type="match status" value="2"/>
</dbReference>